<dbReference type="Bgee" id="WBGene00023458">
    <property type="expression patterns" value="Expressed in pharyngeal muscle cell (C elegans) and 3 other cell types or tissues"/>
</dbReference>
<dbReference type="UCSC" id="M02E1.3">
    <property type="organism name" value="c. elegans"/>
</dbReference>
<name>Q6A6X0_CAEEL</name>
<keyword evidence="2" id="KW-1185">Reference proteome</keyword>
<proteinExistence type="predicted"/>
<reference evidence="1 2" key="1">
    <citation type="journal article" date="1998" name="Science">
        <title>Genome sequence of the nematode C. elegans: a platform for investigating biology.</title>
        <authorList>
            <consortium name="The C. elegans sequencing consortium"/>
            <person name="Sulson J.E."/>
            <person name="Waterston R."/>
        </authorList>
    </citation>
    <scope>NUCLEOTIDE SEQUENCE [LARGE SCALE GENOMIC DNA]</scope>
    <source>
        <strain evidence="1 2">Bristol N2</strain>
    </source>
</reference>
<evidence type="ECO:0000313" key="3">
    <source>
        <dbReference type="WormBase" id="M02E1.3"/>
    </source>
</evidence>
<dbReference type="WormBase" id="M02E1.3">
    <property type="protein sequence ID" value="CE37132"/>
    <property type="gene ID" value="WBGene00023458"/>
</dbReference>
<evidence type="ECO:0000313" key="2">
    <source>
        <dbReference type="Proteomes" id="UP000001940"/>
    </source>
</evidence>
<accession>Q6A6X0</accession>
<dbReference type="InParanoid" id="Q6A6X0"/>
<dbReference type="EMBL" id="BX284606">
    <property type="protein sequence ID" value="CCD62920.1"/>
    <property type="molecule type" value="Genomic_DNA"/>
</dbReference>
<gene>
    <name evidence="1" type="ORF">CELE_M02E1.3</name>
    <name evidence="1 3" type="ORF">M02E1.3</name>
</gene>
<dbReference type="CTD" id="259694"/>
<dbReference type="AGR" id="WB:WBGene00023458"/>
<dbReference type="KEGG" id="cel:CELE_M02E1.3"/>
<dbReference type="Proteomes" id="UP000001940">
    <property type="component" value="Chromosome X"/>
</dbReference>
<dbReference type="GeneID" id="259694"/>
<dbReference type="AlphaFoldDB" id="Q6A6X0"/>
<evidence type="ECO:0000313" key="1">
    <source>
        <dbReference type="EMBL" id="CCD62920.1"/>
    </source>
</evidence>
<organism evidence="1 2">
    <name type="scientific">Caenorhabditis elegans</name>
    <dbReference type="NCBI Taxonomy" id="6239"/>
    <lineage>
        <taxon>Eukaryota</taxon>
        <taxon>Metazoa</taxon>
        <taxon>Ecdysozoa</taxon>
        <taxon>Nematoda</taxon>
        <taxon>Chromadorea</taxon>
        <taxon>Rhabditida</taxon>
        <taxon>Rhabditina</taxon>
        <taxon>Rhabditomorpha</taxon>
        <taxon>Rhabditoidea</taxon>
        <taxon>Rhabditidae</taxon>
        <taxon>Peloderinae</taxon>
        <taxon>Caenorhabditis</taxon>
    </lineage>
</organism>
<dbReference type="RefSeq" id="NP_001024801.1">
    <property type="nucleotide sequence ID" value="NM_001029630.2"/>
</dbReference>
<sequence length="19" mass="2257">MNAAILKIRFSFQGFLERD</sequence>
<protein>
    <submittedName>
        <fullName evidence="1">Uncharacterized protein</fullName>
    </submittedName>
</protein>